<dbReference type="EMBL" id="OU503052">
    <property type="protein sequence ID" value="CAI9780078.1"/>
    <property type="molecule type" value="Genomic_DNA"/>
</dbReference>
<keyword evidence="3" id="KW-1185">Reference proteome</keyword>
<gene>
    <name evidence="2" type="ORF">FPE_LOCUS27508</name>
</gene>
<feature type="region of interest" description="Disordered" evidence="1">
    <location>
        <begin position="1"/>
        <end position="37"/>
    </location>
</feature>
<evidence type="ECO:0000313" key="3">
    <source>
        <dbReference type="Proteomes" id="UP000834106"/>
    </source>
</evidence>
<dbReference type="AlphaFoldDB" id="A0AAD2A2D3"/>
<accession>A0AAD2A2D3</accession>
<dbReference type="PANTHER" id="PTHR46519:SF2">
    <property type="entry name" value="RING_U-BOX SUPERFAMILY PROTEIN"/>
    <property type="match status" value="1"/>
</dbReference>
<name>A0AAD2A2D3_9LAMI</name>
<feature type="compositionally biased region" description="Basic residues" evidence="1">
    <location>
        <begin position="1"/>
        <end position="10"/>
    </location>
</feature>
<evidence type="ECO:0000256" key="1">
    <source>
        <dbReference type="SAM" id="MobiDB-lite"/>
    </source>
</evidence>
<evidence type="ECO:0000313" key="2">
    <source>
        <dbReference type="EMBL" id="CAI9780078.1"/>
    </source>
</evidence>
<sequence>MTSQHRASHSRHMEGPDDGLGTQIDHAHDGFLVDEEDQPEHIRRDMLKLRGRRALLDLLQEQRVYIKSFYISFRGRFLRNETPAEEERAPSMAAGELNQLRQRCTVSGLRYV</sequence>
<protein>
    <submittedName>
        <fullName evidence="2">Uncharacterized protein</fullName>
    </submittedName>
</protein>
<proteinExistence type="predicted"/>
<organism evidence="2 3">
    <name type="scientific">Fraxinus pennsylvanica</name>
    <dbReference type="NCBI Taxonomy" id="56036"/>
    <lineage>
        <taxon>Eukaryota</taxon>
        <taxon>Viridiplantae</taxon>
        <taxon>Streptophyta</taxon>
        <taxon>Embryophyta</taxon>
        <taxon>Tracheophyta</taxon>
        <taxon>Spermatophyta</taxon>
        <taxon>Magnoliopsida</taxon>
        <taxon>eudicotyledons</taxon>
        <taxon>Gunneridae</taxon>
        <taxon>Pentapetalae</taxon>
        <taxon>asterids</taxon>
        <taxon>lamiids</taxon>
        <taxon>Lamiales</taxon>
        <taxon>Oleaceae</taxon>
        <taxon>Oleeae</taxon>
        <taxon>Fraxinus</taxon>
    </lineage>
</organism>
<dbReference type="Proteomes" id="UP000834106">
    <property type="component" value="Chromosome 17"/>
</dbReference>
<dbReference type="PANTHER" id="PTHR46519">
    <property type="entry name" value="RING/U-BOX SUPERFAMILY PROTEIN"/>
    <property type="match status" value="1"/>
</dbReference>
<reference evidence="2" key="1">
    <citation type="submission" date="2023-05" db="EMBL/GenBank/DDBJ databases">
        <authorList>
            <person name="Huff M."/>
        </authorList>
    </citation>
    <scope>NUCLEOTIDE SEQUENCE</scope>
</reference>